<gene>
    <name evidence="2" type="ORF">NCTC11157_00740</name>
</gene>
<dbReference type="Gene3D" id="3.30.950.30">
    <property type="entry name" value="Schlafen, AAA domain"/>
    <property type="match status" value="1"/>
</dbReference>
<proteinExistence type="predicted"/>
<dbReference type="Gene3D" id="3.30.565.60">
    <property type="match status" value="1"/>
</dbReference>
<dbReference type="InterPro" id="IPR038475">
    <property type="entry name" value="RecG_C_sf"/>
</dbReference>
<protein>
    <submittedName>
        <fullName evidence="2">Divergent AAA domain</fullName>
    </submittedName>
</protein>
<dbReference type="GeneID" id="91081969"/>
<sequence>MALPINIDELLKGKTVEWERLDFKRGWNPEDVIHSACAFANDIHNWGGGYIIVGVDEQDGVPVLPPVGIDLHSIDAIQKELVNLCNQVQPTVNALAEPVEFMDKMILVIYVPGGEVRPYKAPKHLGKEAQKAGKMYFVRKGSVTKIADQEEERMLMGLCNKVPFDDRINQTANIEKLDRMLIEDFLKRVGSKMTHEEIMHMPMAELGWQLQIIGGSTEDLHPKNVGLLLFSQEPEKYFPYARIEIVHFLDEVGDRFTEKILHGPIHLQLEAALKYIREQVLLEKVIKVRGEAEAIRCYNYPYEALEEILANAVFHKSWDNRNPIEVRINHNSIEVLNFEGPMPPITNADLQKPRVISRHYRNRRIGDFLKEMHLTEGRSTGFPKIYQAVKRNDSPMPLFETDDRNMHFLATMPIHQAFVDEKAYLASKGKELDEEIKDDFGKDGKKDFLKDFLKGFLKENDIELTDRQKYILWAISVDDTLSGKAISQKISEKTSGKISVTDRTIRTDIADLQAKGILTREGGRKDGNWVIIKK</sequence>
<evidence type="ECO:0000259" key="1">
    <source>
        <dbReference type="Pfam" id="PF04326"/>
    </source>
</evidence>
<feature type="domain" description="Schlafen AlbA-2" evidence="1">
    <location>
        <begin position="17"/>
        <end position="145"/>
    </location>
</feature>
<reference evidence="2 3" key="1">
    <citation type="submission" date="2018-06" db="EMBL/GenBank/DDBJ databases">
        <authorList>
            <consortium name="Pathogen Informatics"/>
            <person name="Doyle S."/>
        </authorList>
    </citation>
    <scope>NUCLEOTIDE SEQUENCE [LARGE SCALE GENOMIC DNA]</scope>
    <source>
        <strain evidence="2 3">NCTC11157</strain>
    </source>
</reference>
<dbReference type="Pfam" id="PF13749">
    <property type="entry name" value="HATPase_c_4"/>
    <property type="match status" value="1"/>
</dbReference>
<dbReference type="InterPro" id="IPR038461">
    <property type="entry name" value="Schlafen_AlbA_2_dom_sf"/>
</dbReference>
<organism evidence="2 3">
    <name type="scientific">Prevotella disiens</name>
    <dbReference type="NCBI Taxonomy" id="28130"/>
    <lineage>
        <taxon>Bacteria</taxon>
        <taxon>Pseudomonadati</taxon>
        <taxon>Bacteroidota</taxon>
        <taxon>Bacteroidia</taxon>
        <taxon>Bacteroidales</taxon>
        <taxon>Prevotellaceae</taxon>
        <taxon>Prevotella</taxon>
    </lineage>
</organism>
<name>A0A379DY69_9BACT</name>
<dbReference type="RefSeq" id="WP_021669513.1">
    <property type="nucleotide sequence ID" value="NZ_UGTL01000001.1"/>
</dbReference>
<evidence type="ECO:0000313" key="2">
    <source>
        <dbReference type="EMBL" id="SUB85021.1"/>
    </source>
</evidence>
<dbReference type="PANTHER" id="PTHR30595:SF6">
    <property type="entry name" value="SCHLAFEN ALBA-2 DOMAIN-CONTAINING PROTEIN"/>
    <property type="match status" value="1"/>
</dbReference>
<evidence type="ECO:0000313" key="3">
    <source>
        <dbReference type="Proteomes" id="UP000254072"/>
    </source>
</evidence>
<dbReference type="OrthoDB" id="9807907at2"/>
<dbReference type="InterPro" id="IPR007421">
    <property type="entry name" value="Schlafen_AlbA_2_dom"/>
</dbReference>
<dbReference type="PANTHER" id="PTHR30595">
    <property type="entry name" value="GLPR-RELATED TRANSCRIPTIONAL REPRESSOR"/>
    <property type="match status" value="1"/>
</dbReference>
<dbReference type="Proteomes" id="UP000254072">
    <property type="component" value="Unassembled WGS sequence"/>
</dbReference>
<accession>A0A379DY69</accession>
<dbReference type="InterPro" id="IPR036390">
    <property type="entry name" value="WH_DNA-bd_sf"/>
</dbReference>
<dbReference type="AlphaFoldDB" id="A0A379DY69"/>
<dbReference type="SUPFAM" id="SSF46785">
    <property type="entry name" value="Winged helix' DNA-binding domain"/>
    <property type="match status" value="1"/>
</dbReference>
<dbReference type="EMBL" id="UGTL01000001">
    <property type="protein sequence ID" value="SUB85021.1"/>
    <property type="molecule type" value="Genomic_DNA"/>
</dbReference>
<dbReference type="Pfam" id="PF04326">
    <property type="entry name" value="SLFN_AlbA_2"/>
    <property type="match status" value="1"/>
</dbReference>